<reference evidence="1 2" key="1">
    <citation type="submission" date="2018-08" db="EMBL/GenBank/DDBJ databases">
        <title>Genomic Encyclopedia of Archaeal and Bacterial Type Strains, Phase II (KMG-II): from individual species to whole genera.</title>
        <authorList>
            <person name="Goeker M."/>
        </authorList>
    </citation>
    <scope>NUCLEOTIDE SEQUENCE [LARGE SCALE GENOMIC DNA]</scope>
    <source>
        <strain evidence="1 2">DSM 45791</strain>
    </source>
</reference>
<evidence type="ECO:0000313" key="1">
    <source>
        <dbReference type="EMBL" id="REH27024.1"/>
    </source>
</evidence>
<evidence type="ECO:0000313" key="2">
    <source>
        <dbReference type="Proteomes" id="UP000256269"/>
    </source>
</evidence>
<organism evidence="1 2">
    <name type="scientific">Kutzneria buriramensis</name>
    <dbReference type="NCBI Taxonomy" id="1045776"/>
    <lineage>
        <taxon>Bacteria</taxon>
        <taxon>Bacillati</taxon>
        <taxon>Actinomycetota</taxon>
        <taxon>Actinomycetes</taxon>
        <taxon>Pseudonocardiales</taxon>
        <taxon>Pseudonocardiaceae</taxon>
        <taxon>Kutzneria</taxon>
    </lineage>
</organism>
<sequence length="41" mass="4259">MWQNTVGSGTSQVDTHVGCLRSKLEGLIRTVHGFGCLAGAA</sequence>
<protein>
    <submittedName>
        <fullName evidence="1">Transcriptional regulator</fullName>
    </submittedName>
</protein>
<dbReference type="EMBL" id="QUNO01000031">
    <property type="protein sequence ID" value="REH27024.1"/>
    <property type="molecule type" value="Genomic_DNA"/>
</dbReference>
<proteinExistence type="predicted"/>
<dbReference type="AlphaFoldDB" id="A0A3E0GTG9"/>
<comment type="caution">
    <text evidence="1">The sequence shown here is derived from an EMBL/GenBank/DDBJ whole genome shotgun (WGS) entry which is preliminary data.</text>
</comment>
<gene>
    <name evidence="1" type="ORF">BCF44_13179</name>
</gene>
<keyword evidence="2" id="KW-1185">Reference proteome</keyword>
<dbReference type="Proteomes" id="UP000256269">
    <property type="component" value="Unassembled WGS sequence"/>
</dbReference>
<accession>A0A3E0GTG9</accession>
<name>A0A3E0GTG9_9PSEU</name>